<evidence type="ECO:0000313" key="4">
    <source>
        <dbReference type="Proteomes" id="UP001163798"/>
    </source>
</evidence>
<dbReference type="AlphaFoldDB" id="A0AA38KKM7"/>
<gene>
    <name evidence="3" type="ORF">GGU10DRAFT_337797</name>
</gene>
<feature type="non-terminal residue" evidence="3">
    <location>
        <position position="592"/>
    </location>
</feature>
<feature type="coiled-coil region" evidence="1">
    <location>
        <begin position="155"/>
        <end position="200"/>
    </location>
</feature>
<proteinExistence type="predicted"/>
<feature type="compositionally biased region" description="Polar residues" evidence="2">
    <location>
        <begin position="316"/>
        <end position="325"/>
    </location>
</feature>
<feature type="region of interest" description="Disordered" evidence="2">
    <location>
        <begin position="267"/>
        <end position="366"/>
    </location>
</feature>
<evidence type="ECO:0000256" key="1">
    <source>
        <dbReference type="SAM" id="Coils"/>
    </source>
</evidence>
<accession>A0AA38KKM7</accession>
<keyword evidence="1" id="KW-0175">Coiled coil</keyword>
<organism evidence="3 4">
    <name type="scientific">Lentinula aff. detonsa</name>
    <dbReference type="NCBI Taxonomy" id="2804958"/>
    <lineage>
        <taxon>Eukaryota</taxon>
        <taxon>Fungi</taxon>
        <taxon>Dikarya</taxon>
        <taxon>Basidiomycota</taxon>
        <taxon>Agaricomycotina</taxon>
        <taxon>Agaricomycetes</taxon>
        <taxon>Agaricomycetidae</taxon>
        <taxon>Agaricales</taxon>
        <taxon>Marasmiineae</taxon>
        <taxon>Omphalotaceae</taxon>
        <taxon>Lentinula</taxon>
    </lineage>
</organism>
<evidence type="ECO:0000313" key="3">
    <source>
        <dbReference type="EMBL" id="KAJ3779700.1"/>
    </source>
</evidence>
<feature type="compositionally biased region" description="Polar residues" evidence="2">
    <location>
        <begin position="354"/>
        <end position="366"/>
    </location>
</feature>
<keyword evidence="4" id="KW-1185">Reference proteome</keyword>
<feature type="compositionally biased region" description="Low complexity" evidence="2">
    <location>
        <begin position="268"/>
        <end position="277"/>
    </location>
</feature>
<reference evidence="3" key="1">
    <citation type="submission" date="2022-08" db="EMBL/GenBank/DDBJ databases">
        <authorList>
            <consortium name="DOE Joint Genome Institute"/>
            <person name="Min B."/>
            <person name="Riley R."/>
            <person name="Sierra-Patev S."/>
            <person name="Naranjo-Ortiz M."/>
            <person name="Looney B."/>
            <person name="Konkel Z."/>
            <person name="Slot J.C."/>
            <person name="Sakamoto Y."/>
            <person name="Steenwyk J.L."/>
            <person name="Rokas A."/>
            <person name="Carro J."/>
            <person name="Camarero S."/>
            <person name="Ferreira P."/>
            <person name="Molpeceres G."/>
            <person name="Ruiz-Duenas F.J."/>
            <person name="Serrano A."/>
            <person name="Henrissat B."/>
            <person name="Drula E."/>
            <person name="Hughes K.W."/>
            <person name="Mata J.L."/>
            <person name="Ishikawa N.K."/>
            <person name="Vargas-Isla R."/>
            <person name="Ushijima S."/>
            <person name="Smith C.A."/>
            <person name="Ahrendt S."/>
            <person name="Andreopoulos W."/>
            <person name="He G."/>
            <person name="Labutti K."/>
            <person name="Lipzen A."/>
            <person name="Ng V."/>
            <person name="Sandor L."/>
            <person name="Barry K."/>
            <person name="Martinez A.T."/>
            <person name="Xiao Y."/>
            <person name="Gibbons J.G."/>
            <person name="Terashima K."/>
            <person name="Hibbett D.S."/>
            <person name="Grigoriev I.V."/>
        </authorList>
    </citation>
    <scope>NUCLEOTIDE SEQUENCE</scope>
    <source>
        <strain evidence="3">TFB10291</strain>
    </source>
</reference>
<sequence>DELAKTVLDYQAKCTRLQTELETQAGNDSSRNQEFEEQIQSLKSAQESSTTHIRSLEERNKVLNDHLGGDWVRKSRYNDAQKALKEAEAKITELQEQVVAVSKASSTSSDNSQISEQLQSALNEIAVLKQSNDHKTAQINALLTVPGSSTSAGSSSELQNEIDSLRASLATTKQSLDQEKKTLLDANEVLKQKISRLAKNDQRKAWVGFQVARVSSSSESDMEAIQIIATRRSTRRVLSRADVDGALREARRVYGLGGTIQDKIVAAESESNESQSSVRPQYMIGGRTKRQSPFIIKTKENHEKGTTGDKGKQKQSVNFSKSDSSGGEDLYSENDKESNSGRTREAYARKGTRLSWTKTQQTNQSNKLVRAQFHEMLNIRQSNEAPSRPGIEINDKSRLEKFVEDPDKHECADIAKNSRDPKRFAQMDWSLLARDRVYRALLSISKARPRPGETKKEALNRMMNDYLATLANSKNVFSRHRKLDLRKRVATTMIQVCKERGKAGDDAARTEGVAFWQWVLNLLEHAGPELMSDEEDLHVLDETIPERPISVAAKEVLSLAWRHPYFTKLFIFIDVTTGLEAMVFQRTGHPSM</sequence>
<comment type="caution">
    <text evidence="3">The sequence shown here is derived from an EMBL/GenBank/DDBJ whole genome shotgun (WGS) entry which is preliminary data.</text>
</comment>
<name>A0AA38KKM7_9AGAR</name>
<feature type="region of interest" description="Disordered" evidence="2">
    <location>
        <begin position="22"/>
        <end position="53"/>
    </location>
</feature>
<evidence type="ECO:0000256" key="2">
    <source>
        <dbReference type="SAM" id="MobiDB-lite"/>
    </source>
</evidence>
<feature type="compositionally biased region" description="Basic and acidic residues" evidence="2">
    <location>
        <begin position="333"/>
        <end position="348"/>
    </location>
</feature>
<feature type="compositionally biased region" description="Basic and acidic residues" evidence="2">
    <location>
        <begin position="297"/>
        <end position="312"/>
    </location>
</feature>
<dbReference type="EMBL" id="MU794349">
    <property type="protein sequence ID" value="KAJ3779700.1"/>
    <property type="molecule type" value="Genomic_DNA"/>
</dbReference>
<feature type="coiled-coil region" evidence="1">
    <location>
        <begin position="77"/>
        <end position="131"/>
    </location>
</feature>
<dbReference type="Proteomes" id="UP001163798">
    <property type="component" value="Unassembled WGS sequence"/>
</dbReference>
<protein>
    <submittedName>
        <fullName evidence="3">Uncharacterized protein</fullName>
    </submittedName>
</protein>